<comment type="similarity">
    <text evidence="2">Belongs to the cytochrome P450 family.</text>
</comment>
<dbReference type="PRINTS" id="PR00465">
    <property type="entry name" value="EP450IV"/>
</dbReference>
<reference evidence="9 10" key="1">
    <citation type="submission" date="2023-01" db="EMBL/GenBank/DDBJ databases">
        <title>Analysis of 21 Apiospora genomes using comparative genomics revels a genus with tremendous synthesis potential of carbohydrate active enzymes and secondary metabolites.</title>
        <authorList>
            <person name="Sorensen T."/>
        </authorList>
    </citation>
    <scope>NUCLEOTIDE SEQUENCE [LARGE SCALE GENOMIC DNA]</scope>
    <source>
        <strain evidence="9 10">CBS 83171</strain>
    </source>
</reference>
<dbReference type="SUPFAM" id="SSF48264">
    <property type="entry name" value="Cytochrome P450"/>
    <property type="match status" value="1"/>
</dbReference>
<keyword evidence="3" id="KW-0349">Heme</keyword>
<comment type="cofactor">
    <cofactor evidence="1">
        <name>heme</name>
        <dbReference type="ChEBI" id="CHEBI:30413"/>
    </cofactor>
</comment>
<dbReference type="InterPro" id="IPR002403">
    <property type="entry name" value="Cyt_P450_E_grp-IV"/>
</dbReference>
<organism evidence="9 10">
    <name type="scientific">Apiospora saccharicola</name>
    <dbReference type="NCBI Taxonomy" id="335842"/>
    <lineage>
        <taxon>Eukaryota</taxon>
        <taxon>Fungi</taxon>
        <taxon>Dikarya</taxon>
        <taxon>Ascomycota</taxon>
        <taxon>Pezizomycotina</taxon>
        <taxon>Sordariomycetes</taxon>
        <taxon>Xylariomycetidae</taxon>
        <taxon>Amphisphaeriales</taxon>
        <taxon>Apiosporaceae</taxon>
        <taxon>Apiospora</taxon>
    </lineage>
</organism>
<sequence>MSDVILFLFSSFCAVLIWSWFDKQPLPKSGGNSNSNSKADKFPCADSSWPIVRQWKSLTSSKSILHNVYQKQLIDHQPYTLSGLFGDTVVLPPSMMSWILAQPEQHLSAKWAQLDALNIPLTFLNPDIGIHPIHEPIIRRTLTAHLDGIAGMLHEEVVLALDELWGGKDDTGDTKETWREVNLDYTLRRVVARASNRVFVGLPLYSKGRDNDYIENCISYTTWVSTSGLLISTLPRWLKSSLGLAFTAPIRMVYSRCAKHLLPYFRDLVSGGNNATELRPSSSSRKHLFSTWLVDNSQKLSEDSPERTPDYLSRRIMALNFAAIHTSTLTTSNLLLDLFSTATSPQAPAPPYSPEAASATEEMIRLLRDEALNSRAQWGGDDHDQFAWSRARLNQMPRLDSALRESMRRWGLVPKALIRKIMPASRGSPCRTGTGTCHRGPWCASPGGACTTTRRCTRGRMTSAAQEEADGAKATAAAAAAAAETDRQFAAWGIGKHACPGRFFAVDLIKIIVAKILTDYEVQLGKERPENVWIEYTLIPPPSATLSVRRRKALV</sequence>
<accession>A0ABR1UJ63</accession>
<evidence type="ECO:0000256" key="5">
    <source>
        <dbReference type="ARBA" id="ARBA00023002"/>
    </source>
</evidence>
<keyword evidence="8" id="KW-0732">Signal</keyword>
<keyword evidence="6" id="KW-0408">Iron</keyword>
<keyword evidence="5" id="KW-0560">Oxidoreductase</keyword>
<evidence type="ECO:0000256" key="4">
    <source>
        <dbReference type="ARBA" id="ARBA00022723"/>
    </source>
</evidence>
<name>A0ABR1UJ63_9PEZI</name>
<keyword evidence="7" id="KW-0503">Monooxygenase</keyword>
<evidence type="ECO:0000256" key="2">
    <source>
        <dbReference type="ARBA" id="ARBA00010617"/>
    </source>
</evidence>
<comment type="caution">
    <text evidence="9">The sequence shown here is derived from an EMBL/GenBank/DDBJ whole genome shotgun (WGS) entry which is preliminary data.</text>
</comment>
<evidence type="ECO:0000256" key="1">
    <source>
        <dbReference type="ARBA" id="ARBA00001971"/>
    </source>
</evidence>
<evidence type="ECO:0000313" key="10">
    <source>
        <dbReference type="Proteomes" id="UP001446871"/>
    </source>
</evidence>
<dbReference type="InterPro" id="IPR017972">
    <property type="entry name" value="Cyt_P450_CS"/>
</dbReference>
<protein>
    <recommendedName>
        <fullName evidence="11">Cytochrome P450</fullName>
    </recommendedName>
</protein>
<evidence type="ECO:0000256" key="8">
    <source>
        <dbReference type="SAM" id="SignalP"/>
    </source>
</evidence>
<evidence type="ECO:0000256" key="7">
    <source>
        <dbReference type="ARBA" id="ARBA00023033"/>
    </source>
</evidence>
<gene>
    <name evidence="9" type="ORF">PG996_011870</name>
</gene>
<feature type="chain" id="PRO_5047089427" description="Cytochrome P450" evidence="8">
    <location>
        <begin position="20"/>
        <end position="555"/>
    </location>
</feature>
<proteinExistence type="inferred from homology"/>
<feature type="signal peptide" evidence="8">
    <location>
        <begin position="1"/>
        <end position="19"/>
    </location>
</feature>
<evidence type="ECO:0008006" key="11">
    <source>
        <dbReference type="Google" id="ProtNLM"/>
    </source>
</evidence>
<evidence type="ECO:0000313" key="9">
    <source>
        <dbReference type="EMBL" id="KAK8057933.1"/>
    </source>
</evidence>
<dbReference type="Proteomes" id="UP001446871">
    <property type="component" value="Unassembled WGS sequence"/>
</dbReference>
<dbReference type="Gene3D" id="1.10.630.10">
    <property type="entry name" value="Cytochrome P450"/>
    <property type="match status" value="2"/>
</dbReference>
<dbReference type="PANTHER" id="PTHR46206">
    <property type="entry name" value="CYTOCHROME P450"/>
    <property type="match status" value="1"/>
</dbReference>
<keyword evidence="10" id="KW-1185">Reference proteome</keyword>
<keyword evidence="4" id="KW-0479">Metal-binding</keyword>
<evidence type="ECO:0000256" key="6">
    <source>
        <dbReference type="ARBA" id="ARBA00023004"/>
    </source>
</evidence>
<dbReference type="EMBL" id="JAQQWM010000007">
    <property type="protein sequence ID" value="KAK8057933.1"/>
    <property type="molecule type" value="Genomic_DNA"/>
</dbReference>
<dbReference type="PANTHER" id="PTHR46206:SF1">
    <property type="entry name" value="P450, PUTATIVE (EUROFUNG)-RELATED"/>
    <property type="match status" value="1"/>
</dbReference>
<dbReference type="PROSITE" id="PS00086">
    <property type="entry name" value="CYTOCHROME_P450"/>
    <property type="match status" value="1"/>
</dbReference>
<evidence type="ECO:0000256" key="3">
    <source>
        <dbReference type="ARBA" id="ARBA00022617"/>
    </source>
</evidence>
<dbReference type="InterPro" id="IPR036396">
    <property type="entry name" value="Cyt_P450_sf"/>
</dbReference>
<dbReference type="CDD" id="cd11041">
    <property type="entry name" value="CYP503A1-like"/>
    <property type="match status" value="1"/>
</dbReference>